<name>A0A1R0H2T5_9FUNG</name>
<proteinExistence type="predicted"/>
<dbReference type="OrthoDB" id="10268014at2759"/>
<evidence type="ECO:0000313" key="2">
    <source>
        <dbReference type="Proteomes" id="UP000187455"/>
    </source>
</evidence>
<keyword evidence="2" id="KW-1185">Reference proteome</keyword>
<accession>A0A1R0H2T5</accession>
<reference evidence="1 2" key="1">
    <citation type="journal article" date="2016" name="Mol. Biol. Evol.">
        <title>Genome-Wide Survey of Gut Fungi (Harpellales) Reveals the First Horizontally Transferred Ubiquitin Gene from a Mosquito Host.</title>
        <authorList>
            <person name="Wang Y."/>
            <person name="White M.M."/>
            <person name="Kvist S."/>
            <person name="Moncalvo J.M."/>
        </authorList>
    </citation>
    <scope>NUCLEOTIDE SEQUENCE [LARGE SCALE GENOMIC DNA]</scope>
    <source>
        <strain evidence="1 2">ALG-7-W6</strain>
    </source>
</reference>
<evidence type="ECO:0000313" key="1">
    <source>
        <dbReference type="EMBL" id="OLY83469.1"/>
    </source>
</evidence>
<organism evidence="1 2">
    <name type="scientific">Smittium mucronatum</name>
    <dbReference type="NCBI Taxonomy" id="133383"/>
    <lineage>
        <taxon>Eukaryota</taxon>
        <taxon>Fungi</taxon>
        <taxon>Fungi incertae sedis</taxon>
        <taxon>Zoopagomycota</taxon>
        <taxon>Kickxellomycotina</taxon>
        <taxon>Harpellomycetes</taxon>
        <taxon>Harpellales</taxon>
        <taxon>Legeriomycetaceae</taxon>
        <taxon>Smittium</taxon>
    </lineage>
</organism>
<sequence>MIVATESNLTNELKPLFSEKLDLGKGISSKGIKVVSDKEIVTIVKPDSLEPELHYYPRVLNSIIHPVVLSFFNLGNEMIARRYCHLNSHVDEKVLYQILCYSPEHFKWAGSDLFNVATKSGKKQMVVVETNSCPSGQKSMPSIDENHAYMGYKKLLANSLGSAALSQPHGSTGKLAVIYDKNIMEASGYAVALADMTNENVFLVPYYNESPNSHIKWIASDEDNSIGETLHIRDELNNWHEIRACFRYVTQKPWNRIPIKTKTKILNPVVSCLAGGRNKMMASFAYEMYNIELRESGLSIRFPETIKNVTKSEIPQILKSMDYLAVLKDPYSNAGQGVYTILDKSQLSDFMNSHHHYEKFIVQSLVGNSEWSSHAKDESYYHVCTVPNAKGEVYVNDIRMMVSGSESGFSPLCIYSRRARKPLVSVLNEYSAKNSWDMLGTNLSVKQDDGSWTTETGRLSLMDHKDFNKLGLGIDDLIDCYIQTVLSTIAIDKMCKRLINSDKSFNFELFSNLNTDKSLIDEIRK</sequence>
<protein>
    <submittedName>
        <fullName evidence="1">Uncharacterized protein</fullName>
    </submittedName>
</protein>
<gene>
    <name evidence="1" type="ORF">AYI68_g2388</name>
</gene>
<dbReference type="Proteomes" id="UP000187455">
    <property type="component" value="Unassembled WGS sequence"/>
</dbReference>
<comment type="caution">
    <text evidence="1">The sequence shown here is derived from an EMBL/GenBank/DDBJ whole genome shotgun (WGS) entry which is preliminary data.</text>
</comment>
<dbReference type="SUPFAM" id="SSF56059">
    <property type="entry name" value="Glutathione synthetase ATP-binding domain-like"/>
    <property type="match status" value="1"/>
</dbReference>
<dbReference type="EMBL" id="LSSL01000887">
    <property type="protein sequence ID" value="OLY83469.1"/>
    <property type="molecule type" value="Genomic_DNA"/>
</dbReference>
<dbReference type="AlphaFoldDB" id="A0A1R0H2T5"/>